<dbReference type="Pfam" id="PF20906">
    <property type="entry name" value="S-Me-THD_C"/>
    <property type="match status" value="1"/>
</dbReference>
<dbReference type="PANTHER" id="PTHR11365:SF10">
    <property type="entry name" value="HYDANTOINASE_OXOPROLINASE"/>
    <property type="match status" value="1"/>
</dbReference>
<dbReference type="InterPro" id="IPR043129">
    <property type="entry name" value="ATPase_NBD"/>
</dbReference>
<dbReference type="Proteomes" id="UP000235672">
    <property type="component" value="Unassembled WGS sequence"/>
</dbReference>
<dbReference type="InterPro" id="IPR048350">
    <property type="entry name" value="S-Me-THD-like_C"/>
</dbReference>
<keyword evidence="6" id="KW-1185">Reference proteome</keyword>
<reference evidence="5 6" key="1">
    <citation type="submission" date="2016-05" db="EMBL/GenBank/DDBJ databases">
        <title>A degradative enzymes factory behind the ericoid mycorrhizal symbiosis.</title>
        <authorList>
            <consortium name="DOE Joint Genome Institute"/>
            <person name="Martino E."/>
            <person name="Morin E."/>
            <person name="Grelet G."/>
            <person name="Kuo A."/>
            <person name="Kohler A."/>
            <person name="Daghino S."/>
            <person name="Barry K."/>
            <person name="Choi C."/>
            <person name="Cichocki N."/>
            <person name="Clum A."/>
            <person name="Copeland A."/>
            <person name="Hainaut M."/>
            <person name="Haridas S."/>
            <person name="Labutti K."/>
            <person name="Lindquist E."/>
            <person name="Lipzen A."/>
            <person name="Khouja H.-R."/>
            <person name="Murat C."/>
            <person name="Ohm R."/>
            <person name="Olson A."/>
            <person name="Spatafora J."/>
            <person name="Veneault-Fourrey C."/>
            <person name="Henrissat B."/>
            <person name="Grigoriev I."/>
            <person name="Martin F."/>
            <person name="Perotto S."/>
        </authorList>
    </citation>
    <scope>NUCLEOTIDE SEQUENCE [LARGE SCALE GENOMIC DNA]</scope>
    <source>
        <strain evidence="5 6">UAMH 7357</strain>
    </source>
</reference>
<organism evidence="5 6">
    <name type="scientific">Hyaloscypha hepaticicola</name>
    <dbReference type="NCBI Taxonomy" id="2082293"/>
    <lineage>
        <taxon>Eukaryota</taxon>
        <taxon>Fungi</taxon>
        <taxon>Dikarya</taxon>
        <taxon>Ascomycota</taxon>
        <taxon>Pezizomycotina</taxon>
        <taxon>Leotiomycetes</taxon>
        <taxon>Helotiales</taxon>
        <taxon>Hyaloscyphaceae</taxon>
        <taxon>Hyaloscypha</taxon>
    </lineage>
</organism>
<dbReference type="InterPro" id="IPR024071">
    <property type="entry name" value="S-Me-THD_C_sf"/>
</dbReference>
<feature type="domain" description="Hydantoinase A/oxoprolinase" evidence="1">
    <location>
        <begin position="209"/>
        <end position="380"/>
    </location>
</feature>
<name>A0A2J6Q8H7_9HELO</name>
<evidence type="ECO:0000259" key="2">
    <source>
        <dbReference type="Pfam" id="PF05378"/>
    </source>
</evidence>
<evidence type="ECO:0000313" key="6">
    <source>
        <dbReference type="Proteomes" id="UP000235672"/>
    </source>
</evidence>
<feature type="domain" description="Hydantoinase/oxoprolinase N-terminal" evidence="2">
    <location>
        <begin position="9"/>
        <end position="188"/>
    </location>
</feature>
<dbReference type="SUPFAM" id="SSF160991">
    <property type="entry name" value="CV3147-like"/>
    <property type="match status" value="1"/>
</dbReference>
<dbReference type="InterPro" id="IPR010318">
    <property type="entry name" value="S-Me-THD_N"/>
</dbReference>
<evidence type="ECO:0000313" key="5">
    <source>
        <dbReference type="EMBL" id="PMD22545.1"/>
    </source>
</evidence>
<feature type="domain" description="S-Me-THD N-terminal" evidence="3">
    <location>
        <begin position="601"/>
        <end position="759"/>
    </location>
</feature>
<evidence type="ECO:0008006" key="7">
    <source>
        <dbReference type="Google" id="ProtNLM"/>
    </source>
</evidence>
<evidence type="ECO:0000259" key="4">
    <source>
        <dbReference type="Pfam" id="PF20906"/>
    </source>
</evidence>
<dbReference type="STRING" id="1745343.A0A2J6Q8H7"/>
<sequence>MARTVRNLRIGVDVGGTNTDGVILDPTRSSEPGRGIVAWHKASTTGNPSNGINNAITKMFSNSKIHPDEVASVTIGTTHFINAVVERDAARLAKVAVVRLCGPFSKGVPPCIDWPAKLRELILGYYCFVDGGLGVDGNLISEIDEDQIREQAKIIKSKGIKSIVVNSVFSPIDVLYKQEESAAEVIRELYPEADVVISKEVANLGFLERENAAILNASILPFARRTIASFQSAISRLKLQCPVFITQNDGTILLASAASKLPIRTFSSGPTNSMRGAAFLTQNEINEAMMIVDIGGTTTDVGLLLANGFPRQAAAFSEISGVRTNFSYSDVRSIGLGGGSIVRRWEDGSLTVGPDSVGYQLPEKAVIFGGDVPTATDYTVLDDSKLDIGDRSRVPRDVLDKNLSEFKAVVKNMLERAIDTMKTSADDIPVLLVGGGAIMAPDELVGASKVVKPEWSGVANAIGAATARVSGIIDTIESTDTMTPTRVMEEVSKRAIQKAIENGAKAETVQVVEMDHLPLQYIANKSRFVVKAVGDFDFTRETLSEAPNLVGRLELDDMTEFKKVSSSTKDPYKEDSEVDEVDIQSYKPNIQARDWIISEIDLAWITTGCYILGTGGGGSPYGHMLRLREIMRNGGIVRVISPDDLKDDDLVGCGGGKGSPTVSMEKLAGDEMMQSQTELYKYMKVKPNAVIALEIGGGNGLQGMILGASTNMNIPTVDGDWMGRAYPVAWQTTPVIFEKKPVFLPSTICDGNGSVMFMTQAKSELMVERAFRAALSQMGSHVGCAKGPVTGKNTKSWVVEHTISLSWRIGRAVALSRSLNRIDNVAESIISEVGGDESAKVLFRGKIVGVERTLRIGHVYGEVMIEAMNLSGENGSNSKGRYKIPFKNENILAIREEEDGSETILASVPDLICVIDAQNGEAIGTPEYRYGLLLIVLGIVASEKWTSTPRGLEIGGPKGFGLDEVEYKALGKFRKPQSVIDEYGSEPEILLA</sequence>
<dbReference type="OrthoDB" id="5404895at2759"/>
<dbReference type="Pfam" id="PF06032">
    <property type="entry name" value="S-Me-THD_N"/>
    <property type="match status" value="1"/>
</dbReference>
<evidence type="ECO:0000259" key="1">
    <source>
        <dbReference type="Pfam" id="PF01968"/>
    </source>
</evidence>
<dbReference type="SUPFAM" id="SSF53067">
    <property type="entry name" value="Actin-like ATPase domain"/>
    <property type="match status" value="2"/>
</dbReference>
<gene>
    <name evidence="5" type="ORF">NA56DRAFT_702330</name>
</gene>
<evidence type="ECO:0000259" key="3">
    <source>
        <dbReference type="Pfam" id="PF06032"/>
    </source>
</evidence>
<feature type="domain" description="S-Me-THD-like C-terminal" evidence="4">
    <location>
        <begin position="764"/>
        <end position="969"/>
    </location>
</feature>
<dbReference type="InterPro" id="IPR027479">
    <property type="entry name" value="S-Me-THD_N_sf"/>
</dbReference>
<accession>A0A2J6Q8H7</accession>
<dbReference type="InterPro" id="IPR045079">
    <property type="entry name" value="Oxoprolinase-like"/>
</dbReference>
<dbReference type="AlphaFoldDB" id="A0A2J6Q8H7"/>
<dbReference type="InterPro" id="IPR002821">
    <property type="entry name" value="Hydantoinase_A"/>
</dbReference>
<dbReference type="GO" id="GO:0016787">
    <property type="term" value="F:hydrolase activity"/>
    <property type="evidence" value="ECO:0007669"/>
    <property type="project" value="InterPro"/>
</dbReference>
<dbReference type="Gene3D" id="3.40.1610.10">
    <property type="entry name" value="CV3147-like domain"/>
    <property type="match status" value="1"/>
</dbReference>
<dbReference type="Pfam" id="PF05378">
    <property type="entry name" value="Hydant_A_N"/>
    <property type="match status" value="1"/>
</dbReference>
<dbReference type="Pfam" id="PF01968">
    <property type="entry name" value="Hydantoinase_A"/>
    <property type="match status" value="1"/>
</dbReference>
<dbReference type="InterPro" id="IPR008040">
    <property type="entry name" value="Hydant_A_N"/>
</dbReference>
<dbReference type="PANTHER" id="PTHR11365">
    <property type="entry name" value="5-OXOPROLINASE RELATED"/>
    <property type="match status" value="1"/>
</dbReference>
<dbReference type="FunFam" id="3.40.1610.10:FF:000001">
    <property type="entry name" value="Hydantoinase, putative"/>
    <property type="match status" value="1"/>
</dbReference>
<protein>
    <recommendedName>
        <fullName evidence="7">DUF917-domain-containing protein</fullName>
    </recommendedName>
</protein>
<dbReference type="Gene3D" id="2.40.390.10">
    <property type="entry name" value="CV3147-like"/>
    <property type="match status" value="1"/>
</dbReference>
<proteinExistence type="predicted"/>
<dbReference type="EMBL" id="KZ613477">
    <property type="protein sequence ID" value="PMD22545.1"/>
    <property type="molecule type" value="Genomic_DNA"/>
</dbReference>